<name>A0A6A6FC98_9PEZI</name>
<keyword evidence="4 5" id="KW-0472">Membrane</keyword>
<protein>
    <submittedName>
        <fullName evidence="6">Uncharacterized protein</fullName>
    </submittedName>
</protein>
<dbReference type="Gene3D" id="1.20.120.550">
    <property type="entry name" value="Membrane associated eicosanoid/glutathione metabolism-like domain"/>
    <property type="match status" value="1"/>
</dbReference>
<dbReference type="SUPFAM" id="SSF161084">
    <property type="entry name" value="MAPEG domain-like"/>
    <property type="match status" value="1"/>
</dbReference>
<dbReference type="AlphaFoldDB" id="A0A6A6FC98"/>
<dbReference type="PANTHER" id="PTHR35371">
    <property type="entry name" value="INNER MEMBRANE PROTEIN"/>
    <property type="match status" value="1"/>
</dbReference>
<reference evidence="6" key="1">
    <citation type="journal article" date="2020" name="Stud. Mycol.">
        <title>101 Dothideomycetes genomes: a test case for predicting lifestyles and emergence of pathogens.</title>
        <authorList>
            <person name="Haridas S."/>
            <person name="Albert R."/>
            <person name="Binder M."/>
            <person name="Bloem J."/>
            <person name="Labutti K."/>
            <person name="Salamov A."/>
            <person name="Andreopoulos B."/>
            <person name="Baker S."/>
            <person name="Barry K."/>
            <person name="Bills G."/>
            <person name="Bluhm B."/>
            <person name="Cannon C."/>
            <person name="Castanera R."/>
            <person name="Culley D."/>
            <person name="Daum C."/>
            <person name="Ezra D."/>
            <person name="Gonzalez J."/>
            <person name="Henrissat B."/>
            <person name="Kuo A."/>
            <person name="Liang C."/>
            <person name="Lipzen A."/>
            <person name="Lutzoni F."/>
            <person name="Magnuson J."/>
            <person name="Mondo S."/>
            <person name="Nolan M."/>
            <person name="Ohm R."/>
            <person name="Pangilinan J."/>
            <person name="Park H.-J."/>
            <person name="Ramirez L."/>
            <person name="Alfaro M."/>
            <person name="Sun H."/>
            <person name="Tritt A."/>
            <person name="Yoshinaga Y."/>
            <person name="Zwiers L.-H."/>
            <person name="Turgeon B."/>
            <person name="Goodwin S."/>
            <person name="Spatafora J."/>
            <person name="Crous P."/>
            <person name="Grigoriev I."/>
        </authorList>
    </citation>
    <scope>NUCLEOTIDE SEQUENCE</scope>
    <source>
        <strain evidence="6">SCOH1-5</strain>
    </source>
</reference>
<dbReference type="OrthoDB" id="2122304at2759"/>
<feature type="transmembrane region" description="Helical" evidence="5">
    <location>
        <begin position="16"/>
        <end position="34"/>
    </location>
</feature>
<feature type="transmembrane region" description="Helical" evidence="5">
    <location>
        <begin position="138"/>
        <end position="157"/>
    </location>
</feature>
<dbReference type="InterPro" id="IPR001129">
    <property type="entry name" value="Membr-assoc_MAPEG"/>
</dbReference>
<gene>
    <name evidence="6" type="ORF">CERZMDRAFT_44055</name>
</gene>
<evidence type="ECO:0000313" key="6">
    <source>
        <dbReference type="EMBL" id="KAF2211005.1"/>
    </source>
</evidence>
<dbReference type="Proteomes" id="UP000799539">
    <property type="component" value="Unassembled WGS sequence"/>
</dbReference>
<dbReference type="Pfam" id="PF01124">
    <property type="entry name" value="MAPEG"/>
    <property type="match status" value="1"/>
</dbReference>
<keyword evidence="3 5" id="KW-1133">Transmembrane helix</keyword>
<evidence type="ECO:0000256" key="1">
    <source>
        <dbReference type="ARBA" id="ARBA00004370"/>
    </source>
</evidence>
<dbReference type="GO" id="GO:0016020">
    <property type="term" value="C:membrane"/>
    <property type="evidence" value="ECO:0007669"/>
    <property type="project" value="UniProtKB-SubCell"/>
</dbReference>
<evidence type="ECO:0000256" key="5">
    <source>
        <dbReference type="SAM" id="Phobius"/>
    </source>
</evidence>
<keyword evidence="2 5" id="KW-0812">Transmembrane</keyword>
<dbReference type="PANTHER" id="PTHR35371:SF1">
    <property type="entry name" value="BLR7753 PROTEIN"/>
    <property type="match status" value="1"/>
</dbReference>
<comment type="subcellular location">
    <subcellularLocation>
        <location evidence="1">Membrane</location>
    </subcellularLocation>
</comment>
<sequence length="164" mass="18158">MSSYIPLLPDLRRDNIVLYTIPAFWFIAITPRLFGMRLYEKQTGSKFDPRAPRNFSESVASAPNLDQASKDYIVRGEAAMLNSFENFGPFSAALVAGSVAKLSPTTLNALTFTYLGSRVVYTWVYMNSTTVQMGYARTVSYMTGLGCLFAIFIKAGTKFKNAAV</sequence>
<evidence type="ECO:0000256" key="2">
    <source>
        <dbReference type="ARBA" id="ARBA00022692"/>
    </source>
</evidence>
<evidence type="ECO:0000313" key="7">
    <source>
        <dbReference type="Proteomes" id="UP000799539"/>
    </source>
</evidence>
<evidence type="ECO:0000256" key="4">
    <source>
        <dbReference type="ARBA" id="ARBA00023136"/>
    </source>
</evidence>
<organism evidence="6 7">
    <name type="scientific">Cercospora zeae-maydis SCOH1-5</name>
    <dbReference type="NCBI Taxonomy" id="717836"/>
    <lineage>
        <taxon>Eukaryota</taxon>
        <taxon>Fungi</taxon>
        <taxon>Dikarya</taxon>
        <taxon>Ascomycota</taxon>
        <taxon>Pezizomycotina</taxon>
        <taxon>Dothideomycetes</taxon>
        <taxon>Dothideomycetidae</taxon>
        <taxon>Mycosphaerellales</taxon>
        <taxon>Mycosphaerellaceae</taxon>
        <taxon>Cercospora</taxon>
    </lineage>
</organism>
<dbReference type="EMBL" id="ML992678">
    <property type="protein sequence ID" value="KAF2211005.1"/>
    <property type="molecule type" value="Genomic_DNA"/>
</dbReference>
<evidence type="ECO:0000256" key="3">
    <source>
        <dbReference type="ARBA" id="ARBA00022989"/>
    </source>
</evidence>
<proteinExistence type="predicted"/>
<accession>A0A6A6FC98</accession>
<dbReference type="InterPro" id="IPR023352">
    <property type="entry name" value="MAPEG-like_dom_sf"/>
</dbReference>
<keyword evidence="7" id="KW-1185">Reference proteome</keyword>